<feature type="region of interest" description="Disordered" evidence="8">
    <location>
        <begin position="690"/>
        <end position="709"/>
    </location>
</feature>
<dbReference type="InterPro" id="IPR050108">
    <property type="entry name" value="CDK"/>
</dbReference>
<evidence type="ECO:0000256" key="3">
    <source>
        <dbReference type="ARBA" id="ARBA00022679"/>
    </source>
</evidence>
<dbReference type="Proteomes" id="UP000796880">
    <property type="component" value="Unassembled WGS sequence"/>
</dbReference>
<keyword evidence="6 7" id="KW-0067">ATP-binding</keyword>
<dbReference type="PROSITE" id="PS00108">
    <property type="entry name" value="PROTEIN_KINASE_ST"/>
    <property type="match status" value="1"/>
</dbReference>
<evidence type="ECO:0000256" key="4">
    <source>
        <dbReference type="ARBA" id="ARBA00022741"/>
    </source>
</evidence>
<sequence>MGCICSKGILANQFVADNHKHGREKELKSNKSSKQFEASVGLDGGGNDATARLISNPPTERNPVSSSLLADEANKKPVVNENHAKTHLQKRLPMEAGVNGTQIQPRLTRIISVSNGERGAQVVAGWPSWLTAVAGEAISGWVPRKAESFEKLDKIGQGTYSSVYRARDLESKKIVALKKVRFANMDPESVRFMAREILIQRRLDHPNVMKLEGLITSRSSGSLYLVFEYMEHDLAGLAARPEIKFTEAQIKWYMQQLLRGLEHCHSRGVLHRDIKGSNLLIDNYGNLKIGDFGLATFHRSSQKQPLTSRVVTLWYRPPELLLGSTDYGVAVDLWSTGCILAELFAGKPIMPGRTEVEQLHKIFKLCGSPSEEYWKKSKLPHATVFKPTHPYKRSVAETFKDFPSSTLALLEVLLAIEPEGRGTACSALQNEFFTSKPLPCDPSTLPKYPPSKEFNAKLQDEEARRRKATAGKGQGHELGRRGSRESKVVSAPEANAELQKRQWRNNPNNAGEKHNTEEHGGSGHPLEPPRETTHGFFSHSGQSLHPSSFGSSQNMHACSINYRNGEDIRTRETYTHRTASQLSRFSNSVAAGGASGFDGIIETSVNPHWPEERINARYSHLDDCASSEKLTWSHHLVDRSRSSHKKHEQPLGKESATGYAPKKSRIHYSGPLMPPGGNLEEILKEHEKQIQHAVRKARLDKAKTQKTLS</sequence>
<dbReference type="PANTHER" id="PTHR24056">
    <property type="entry name" value="CELL DIVISION PROTEIN KINASE"/>
    <property type="match status" value="1"/>
</dbReference>
<name>A0A8K0E6Y4_9ROSA</name>
<dbReference type="SUPFAM" id="SSF56112">
    <property type="entry name" value="Protein kinase-like (PK-like)"/>
    <property type="match status" value="1"/>
</dbReference>
<dbReference type="FunFam" id="3.30.200.20:FF:000021">
    <property type="entry name" value="probable serine/threonine-protein kinase At1g54610"/>
    <property type="match status" value="1"/>
</dbReference>
<evidence type="ECO:0000256" key="6">
    <source>
        <dbReference type="ARBA" id="ARBA00022840"/>
    </source>
</evidence>
<evidence type="ECO:0000256" key="2">
    <source>
        <dbReference type="ARBA" id="ARBA00022527"/>
    </source>
</evidence>
<dbReference type="InterPro" id="IPR008271">
    <property type="entry name" value="Ser/Thr_kinase_AS"/>
</dbReference>
<feature type="region of interest" description="Disordered" evidence="8">
    <location>
        <begin position="23"/>
        <end position="89"/>
    </location>
</feature>
<dbReference type="PROSITE" id="PS00107">
    <property type="entry name" value="PROTEIN_KINASE_ATP"/>
    <property type="match status" value="1"/>
</dbReference>
<evidence type="ECO:0000313" key="11">
    <source>
        <dbReference type="Proteomes" id="UP000796880"/>
    </source>
</evidence>
<dbReference type="SMART" id="SM00220">
    <property type="entry name" value="S_TKc"/>
    <property type="match status" value="1"/>
</dbReference>
<accession>A0A8K0E6Y4</accession>
<dbReference type="GO" id="GO:0000307">
    <property type="term" value="C:cyclin-dependent protein kinase holoenzyme complex"/>
    <property type="evidence" value="ECO:0007669"/>
    <property type="project" value="TreeGrafter"/>
</dbReference>
<dbReference type="FunFam" id="1.10.510.10:FF:000043">
    <property type="entry name" value="probable serine/threonine-protein kinase At1g54610"/>
    <property type="match status" value="1"/>
</dbReference>
<dbReference type="EMBL" id="VOIH02000008">
    <property type="protein sequence ID" value="KAF3440669.1"/>
    <property type="molecule type" value="Genomic_DNA"/>
</dbReference>
<keyword evidence="11" id="KW-1185">Reference proteome</keyword>
<feature type="compositionally biased region" description="Polar residues" evidence="8">
    <location>
        <begin position="56"/>
        <end position="68"/>
    </location>
</feature>
<dbReference type="PROSITE" id="PS50011">
    <property type="entry name" value="PROTEIN_KINASE_DOM"/>
    <property type="match status" value="1"/>
</dbReference>
<feature type="region of interest" description="Disordered" evidence="8">
    <location>
        <begin position="459"/>
        <end position="553"/>
    </location>
</feature>
<keyword evidence="3" id="KW-0808">Transferase</keyword>
<protein>
    <recommendedName>
        <fullName evidence="9">Protein kinase domain-containing protein</fullName>
    </recommendedName>
</protein>
<feature type="domain" description="Protein kinase" evidence="9">
    <location>
        <begin position="149"/>
        <end position="433"/>
    </location>
</feature>
<feature type="region of interest" description="Disordered" evidence="8">
    <location>
        <begin position="637"/>
        <end position="678"/>
    </location>
</feature>
<dbReference type="GO" id="GO:0005634">
    <property type="term" value="C:nucleus"/>
    <property type="evidence" value="ECO:0007669"/>
    <property type="project" value="TreeGrafter"/>
</dbReference>
<dbReference type="CDD" id="cd07840">
    <property type="entry name" value="STKc_CDK9_like"/>
    <property type="match status" value="1"/>
</dbReference>
<dbReference type="Pfam" id="PF00069">
    <property type="entry name" value="Pkinase"/>
    <property type="match status" value="1"/>
</dbReference>
<organism evidence="10 11">
    <name type="scientific">Rhamnella rubrinervis</name>
    <dbReference type="NCBI Taxonomy" id="2594499"/>
    <lineage>
        <taxon>Eukaryota</taxon>
        <taxon>Viridiplantae</taxon>
        <taxon>Streptophyta</taxon>
        <taxon>Embryophyta</taxon>
        <taxon>Tracheophyta</taxon>
        <taxon>Spermatophyta</taxon>
        <taxon>Magnoliopsida</taxon>
        <taxon>eudicotyledons</taxon>
        <taxon>Gunneridae</taxon>
        <taxon>Pentapetalae</taxon>
        <taxon>rosids</taxon>
        <taxon>fabids</taxon>
        <taxon>Rosales</taxon>
        <taxon>Rhamnaceae</taxon>
        <taxon>rhamnoid group</taxon>
        <taxon>Rhamneae</taxon>
        <taxon>Rhamnella</taxon>
    </lineage>
</organism>
<evidence type="ECO:0000256" key="7">
    <source>
        <dbReference type="PROSITE-ProRule" id="PRU10141"/>
    </source>
</evidence>
<keyword evidence="2" id="KW-0723">Serine/threonine-protein kinase</keyword>
<evidence type="ECO:0000256" key="1">
    <source>
        <dbReference type="ARBA" id="ARBA00006485"/>
    </source>
</evidence>
<dbReference type="InterPro" id="IPR011009">
    <property type="entry name" value="Kinase-like_dom_sf"/>
</dbReference>
<evidence type="ECO:0000256" key="5">
    <source>
        <dbReference type="ARBA" id="ARBA00022777"/>
    </source>
</evidence>
<dbReference type="InterPro" id="IPR000719">
    <property type="entry name" value="Prot_kinase_dom"/>
</dbReference>
<gene>
    <name evidence="10" type="ORF">FNV43_RR18953</name>
</gene>
<feature type="compositionally biased region" description="Basic and acidic residues" evidence="8">
    <location>
        <begin position="511"/>
        <end position="533"/>
    </location>
</feature>
<dbReference type="PANTHER" id="PTHR24056:SF397">
    <property type="entry name" value="OS11G0242500 PROTEIN"/>
    <property type="match status" value="1"/>
</dbReference>
<comment type="similarity">
    <text evidence="1">Belongs to the protein kinase superfamily. CMGC Ser/Thr protein kinase family. CDC2/CDKX subfamily.</text>
</comment>
<reference evidence="10" key="1">
    <citation type="submission" date="2020-03" db="EMBL/GenBank/DDBJ databases">
        <title>A high-quality chromosome-level genome assembly of a woody plant with both climbing and erect habits, Rhamnella rubrinervis.</title>
        <authorList>
            <person name="Lu Z."/>
            <person name="Yang Y."/>
            <person name="Zhu X."/>
            <person name="Sun Y."/>
        </authorList>
    </citation>
    <scope>NUCLEOTIDE SEQUENCE</scope>
    <source>
        <strain evidence="10">BYM</strain>
        <tissue evidence="10">Leaf</tissue>
    </source>
</reference>
<dbReference type="GO" id="GO:0008353">
    <property type="term" value="F:RNA polymerase II CTD heptapeptide repeat kinase activity"/>
    <property type="evidence" value="ECO:0007669"/>
    <property type="project" value="TreeGrafter"/>
</dbReference>
<evidence type="ECO:0000259" key="9">
    <source>
        <dbReference type="PROSITE" id="PS50011"/>
    </source>
</evidence>
<proteinExistence type="inferred from homology"/>
<keyword evidence="5" id="KW-0418">Kinase</keyword>
<dbReference type="Gene3D" id="1.10.510.10">
    <property type="entry name" value="Transferase(Phosphotransferase) domain 1"/>
    <property type="match status" value="1"/>
</dbReference>
<dbReference type="InterPro" id="IPR017441">
    <property type="entry name" value="Protein_kinase_ATP_BS"/>
</dbReference>
<keyword evidence="4 7" id="KW-0547">Nucleotide-binding</keyword>
<feature type="binding site" evidence="7">
    <location>
        <position position="178"/>
    </location>
    <ligand>
        <name>ATP</name>
        <dbReference type="ChEBI" id="CHEBI:30616"/>
    </ligand>
</feature>
<dbReference type="OrthoDB" id="779276at2759"/>
<feature type="compositionally biased region" description="Polar residues" evidence="8">
    <location>
        <begin position="539"/>
        <end position="553"/>
    </location>
</feature>
<dbReference type="GO" id="GO:0032968">
    <property type="term" value="P:positive regulation of transcription elongation by RNA polymerase II"/>
    <property type="evidence" value="ECO:0007669"/>
    <property type="project" value="TreeGrafter"/>
</dbReference>
<dbReference type="AlphaFoldDB" id="A0A8K0E6Y4"/>
<evidence type="ECO:0000313" key="10">
    <source>
        <dbReference type="EMBL" id="KAF3440669.1"/>
    </source>
</evidence>
<comment type="caution">
    <text evidence="10">The sequence shown here is derived from an EMBL/GenBank/DDBJ whole genome shotgun (WGS) entry which is preliminary data.</text>
</comment>
<dbReference type="GO" id="GO:0005524">
    <property type="term" value="F:ATP binding"/>
    <property type="evidence" value="ECO:0007669"/>
    <property type="project" value="UniProtKB-UniRule"/>
</dbReference>
<feature type="compositionally biased region" description="Basic and acidic residues" evidence="8">
    <location>
        <begin position="474"/>
        <end position="487"/>
    </location>
</feature>
<dbReference type="Gene3D" id="3.30.200.20">
    <property type="entry name" value="Phosphorylase Kinase, domain 1"/>
    <property type="match status" value="1"/>
</dbReference>
<evidence type="ECO:0000256" key="8">
    <source>
        <dbReference type="SAM" id="MobiDB-lite"/>
    </source>
</evidence>